<evidence type="ECO:0000313" key="2">
    <source>
        <dbReference type="Proteomes" id="UP000199682"/>
    </source>
</evidence>
<name>A0A1G9JF20_9PSEU</name>
<accession>A0A1G9JF20</accession>
<proteinExistence type="predicted"/>
<gene>
    <name evidence="1" type="ORF">SAMN04488074_110225</name>
</gene>
<organism evidence="1 2">
    <name type="scientific">Lentzea albidocapillata subsp. violacea</name>
    <dbReference type="NCBI Taxonomy" id="128104"/>
    <lineage>
        <taxon>Bacteria</taxon>
        <taxon>Bacillati</taxon>
        <taxon>Actinomycetota</taxon>
        <taxon>Actinomycetes</taxon>
        <taxon>Pseudonocardiales</taxon>
        <taxon>Pseudonocardiaceae</taxon>
        <taxon>Lentzea</taxon>
    </lineage>
</organism>
<dbReference type="EMBL" id="FNET01000010">
    <property type="protein sequence ID" value="SDL35845.1"/>
    <property type="molecule type" value="Genomic_DNA"/>
</dbReference>
<evidence type="ECO:0000313" key="1">
    <source>
        <dbReference type="EMBL" id="SDL35845.1"/>
    </source>
</evidence>
<dbReference type="AlphaFoldDB" id="A0A1G9JF20"/>
<reference evidence="2" key="1">
    <citation type="submission" date="2016-10" db="EMBL/GenBank/DDBJ databases">
        <authorList>
            <person name="Varghese N."/>
            <person name="Submissions S."/>
        </authorList>
    </citation>
    <scope>NUCLEOTIDE SEQUENCE [LARGE SCALE GENOMIC DNA]</scope>
    <source>
        <strain evidence="2">DSM 44796</strain>
    </source>
</reference>
<protein>
    <submittedName>
        <fullName evidence="1">Uncharacterized protein</fullName>
    </submittedName>
</protein>
<sequence length="50" mass="5604">MIGSGTSEITALNDRTLLVLERDNQRGAAARTKKEVLRESQCSCRLGWIR</sequence>
<dbReference type="RefSeq" id="WP_143027842.1">
    <property type="nucleotide sequence ID" value="NZ_FNET01000010.1"/>
</dbReference>
<dbReference type="Proteomes" id="UP000199682">
    <property type="component" value="Unassembled WGS sequence"/>
</dbReference>